<dbReference type="RefSeq" id="WP_162655799.1">
    <property type="nucleotide sequence ID" value="NZ_LR593887.1"/>
</dbReference>
<dbReference type="InterPro" id="IPR011465">
    <property type="entry name" value="DUF1571"/>
</dbReference>
<name>A0A6C2YHX4_9BACT</name>
<evidence type="ECO:0000313" key="3">
    <source>
        <dbReference type="Proteomes" id="UP000464378"/>
    </source>
</evidence>
<accession>A0A6C2YHX4</accession>
<proteinExistence type="predicted"/>
<reference evidence="2" key="1">
    <citation type="submission" date="2019-04" db="EMBL/GenBank/DDBJ databases">
        <authorList>
            <consortium name="Science for Life Laboratories"/>
        </authorList>
    </citation>
    <scope>NUCLEOTIDE SEQUENCE</scope>
    <source>
        <strain evidence="2">MBLW1</strain>
    </source>
</reference>
<dbReference type="Pfam" id="PF07608">
    <property type="entry name" value="DUF1571"/>
    <property type="match status" value="1"/>
</dbReference>
<dbReference type="AlphaFoldDB" id="A0A6C2YHX4"/>
<keyword evidence="3" id="KW-1185">Reference proteome</keyword>
<dbReference type="Proteomes" id="UP000464378">
    <property type="component" value="Chromosome"/>
</dbReference>
<protein>
    <submittedName>
        <fullName evidence="2">Hypothetical conserved protein</fullName>
    </submittedName>
</protein>
<feature type="region of interest" description="Disordered" evidence="1">
    <location>
        <begin position="153"/>
        <end position="191"/>
    </location>
</feature>
<feature type="region of interest" description="Disordered" evidence="1">
    <location>
        <begin position="23"/>
        <end position="86"/>
    </location>
</feature>
<dbReference type="EMBL" id="LR586016">
    <property type="protein sequence ID" value="VIP00592.1"/>
    <property type="molecule type" value="Genomic_DNA"/>
</dbReference>
<dbReference type="KEGG" id="tim:GMBLW1_33680"/>
<feature type="compositionally biased region" description="Low complexity" evidence="1">
    <location>
        <begin position="162"/>
        <end position="181"/>
    </location>
</feature>
<organism evidence="2">
    <name type="scientific">Tuwongella immobilis</name>
    <dbReference type="NCBI Taxonomy" id="692036"/>
    <lineage>
        <taxon>Bacteria</taxon>
        <taxon>Pseudomonadati</taxon>
        <taxon>Planctomycetota</taxon>
        <taxon>Planctomycetia</taxon>
        <taxon>Gemmatales</taxon>
        <taxon>Gemmataceae</taxon>
        <taxon>Tuwongella</taxon>
    </lineage>
</organism>
<dbReference type="InParanoid" id="A0A6C2YHX4"/>
<sequence length="422" mass="45852">MNRYTLLIWAILAMQLSGCSIFERWHPPRPPKVRMPADPLDRRPKPPLMPHSGDSAMQNPQGPIPSPAAPVPPPPPPLRTPSQAAQPLNSPAVAANATGNPNPIANSTENSAMGGLVLPSITAPMAVTPGFATVSNGATPGTTAAPIGTQVAPPNPSPGSPPAAALVPMSSDSTDPVPTTSAQPTPMPAVDPLQRLVTGSAAKYAATDSFECRLTRREVVRGRQTPEEVIRYRFRKQPYSIHMKWIGKEGNGREMIYVQNRYDDKLQILTADGDMPFTRAGARLAFSPDSFMVRSRSRHSVREAGIAIGLQRLQEAMINRQNGHTDAIRYLGRLNRPDATCPMEGIEIRIYPGKESLLPKGGRRLYGFDCQPGSPSELLPVLIITHDETGREVEYFRLDRLIQPVPLDDRDFDPTALWGAAK</sequence>
<feature type="compositionally biased region" description="Pro residues" evidence="1">
    <location>
        <begin position="62"/>
        <end position="79"/>
    </location>
</feature>
<dbReference type="EMBL" id="LR593887">
    <property type="protein sequence ID" value="VTR96602.1"/>
    <property type="molecule type" value="Genomic_DNA"/>
</dbReference>
<gene>
    <name evidence="2" type="ORF">GMBLW1_33680</name>
</gene>
<evidence type="ECO:0000313" key="2">
    <source>
        <dbReference type="EMBL" id="VIP00592.1"/>
    </source>
</evidence>
<evidence type="ECO:0000256" key="1">
    <source>
        <dbReference type="SAM" id="MobiDB-lite"/>
    </source>
</evidence>